<dbReference type="EMBL" id="JBHUFD010000006">
    <property type="protein sequence ID" value="MFD1874314.1"/>
    <property type="molecule type" value="Genomic_DNA"/>
</dbReference>
<keyword evidence="3" id="KW-1185">Reference proteome</keyword>
<accession>A0ABW4QY50</accession>
<evidence type="ECO:0000313" key="3">
    <source>
        <dbReference type="Proteomes" id="UP001597197"/>
    </source>
</evidence>
<dbReference type="NCBIfam" id="TIGR02593">
    <property type="entry name" value="CRISPR_cas5"/>
    <property type="match status" value="1"/>
</dbReference>
<proteinExistence type="predicted"/>
<dbReference type="NCBIfam" id="TIGR01895">
    <property type="entry name" value="cas_Cas5t"/>
    <property type="match status" value="1"/>
</dbReference>
<sequence length="261" mass="28767">MDAVAHPAPRPAFRVRLSSWTCSFRYPNLISGFQPTLHVPPLSTVLGLLNAAAGRYLPHTHSELGYVFDFAGQAVDVETIWMVAGAKRKNAQREDVIVASNNVKSNPVRREFLYEGSLTLYLFDKELADCFRQPAYQLLLGRSGDLATVDEIREVMLYPVAGTARLRGQLVPLQPHFLPGQIQALPQYFTDTLPRQNLGTQAYSVLSPREAMVDAAVPAWYDAEAREAAAAQRRTVVGSRAEASDIFLHTLSFALTHATAG</sequence>
<dbReference type="Gene3D" id="3.30.70.2660">
    <property type="match status" value="1"/>
</dbReference>
<evidence type="ECO:0000256" key="1">
    <source>
        <dbReference type="ARBA" id="ARBA00023118"/>
    </source>
</evidence>
<dbReference type="RefSeq" id="WP_382316002.1">
    <property type="nucleotide sequence ID" value="NZ_JBHUFD010000006.1"/>
</dbReference>
<dbReference type="InterPro" id="IPR013337">
    <property type="entry name" value="CRISPR-assoc_prot_Cas5_Tneap"/>
</dbReference>
<keyword evidence="1" id="KW-0051">Antiviral defense</keyword>
<name>A0ABW4QY50_9BACT</name>
<evidence type="ECO:0000313" key="2">
    <source>
        <dbReference type="EMBL" id="MFD1874314.1"/>
    </source>
</evidence>
<organism evidence="2 3">
    <name type="scientific">Hymenobacter bucti</name>
    <dbReference type="NCBI Taxonomy" id="1844114"/>
    <lineage>
        <taxon>Bacteria</taxon>
        <taxon>Pseudomonadati</taxon>
        <taxon>Bacteroidota</taxon>
        <taxon>Cytophagia</taxon>
        <taxon>Cytophagales</taxon>
        <taxon>Hymenobacteraceae</taxon>
        <taxon>Hymenobacter</taxon>
    </lineage>
</organism>
<dbReference type="Proteomes" id="UP001597197">
    <property type="component" value="Unassembled WGS sequence"/>
</dbReference>
<dbReference type="InterPro" id="IPR013422">
    <property type="entry name" value="CRISPR-assoc_prot_Cas5_N"/>
</dbReference>
<comment type="caution">
    <text evidence="2">The sequence shown here is derived from an EMBL/GenBank/DDBJ whole genome shotgun (WGS) entry which is preliminary data.</text>
</comment>
<protein>
    <submittedName>
        <fullName evidence="2">Type I-B CRISPR-associated protein Cas5b</fullName>
    </submittedName>
</protein>
<reference evidence="3" key="1">
    <citation type="journal article" date="2019" name="Int. J. Syst. Evol. Microbiol.">
        <title>The Global Catalogue of Microorganisms (GCM) 10K type strain sequencing project: providing services to taxonomists for standard genome sequencing and annotation.</title>
        <authorList>
            <consortium name="The Broad Institute Genomics Platform"/>
            <consortium name="The Broad Institute Genome Sequencing Center for Infectious Disease"/>
            <person name="Wu L."/>
            <person name="Ma J."/>
        </authorList>
    </citation>
    <scope>NUCLEOTIDE SEQUENCE [LARGE SCALE GENOMIC DNA]</scope>
    <source>
        <strain evidence="3">CGMCC 1.15795</strain>
    </source>
</reference>
<gene>
    <name evidence="2" type="primary">cas5b</name>
    <name evidence="2" type="ORF">ACFSDX_17850</name>
</gene>
<dbReference type="CDD" id="cd09693">
    <property type="entry name" value="Cas5_I"/>
    <property type="match status" value="1"/>
</dbReference>